<evidence type="ECO:0000256" key="10">
    <source>
        <dbReference type="SAM" id="MobiDB-lite"/>
    </source>
</evidence>
<organism evidence="12 13">
    <name type="scientific">Symmachiella dynata</name>
    <dbReference type="NCBI Taxonomy" id="2527995"/>
    <lineage>
        <taxon>Bacteria</taxon>
        <taxon>Pseudomonadati</taxon>
        <taxon>Planctomycetota</taxon>
        <taxon>Planctomycetia</taxon>
        <taxon>Planctomycetales</taxon>
        <taxon>Planctomycetaceae</taxon>
        <taxon>Symmachiella</taxon>
    </lineage>
</organism>
<evidence type="ECO:0000256" key="7">
    <source>
        <dbReference type="ARBA" id="ARBA00023136"/>
    </source>
</evidence>
<dbReference type="PANTHER" id="PTHR38686:SF1">
    <property type="entry name" value="APOLIPOPROTEIN N-ACYLTRANSFERASE"/>
    <property type="match status" value="1"/>
</dbReference>
<dbReference type="CDD" id="cd07571">
    <property type="entry name" value="ALP_N-acyl_transferase"/>
    <property type="match status" value="1"/>
</dbReference>
<keyword evidence="5 9" id="KW-0812">Transmembrane</keyword>
<dbReference type="PROSITE" id="PS50263">
    <property type="entry name" value="CN_HYDROLASE"/>
    <property type="match status" value="1"/>
</dbReference>
<keyword evidence="7 9" id="KW-0472">Membrane</keyword>
<evidence type="ECO:0000256" key="4">
    <source>
        <dbReference type="ARBA" id="ARBA00022679"/>
    </source>
</evidence>
<keyword evidence="12" id="KW-0449">Lipoprotein</keyword>
<feature type="transmembrane region" description="Helical" evidence="9">
    <location>
        <begin position="238"/>
        <end position="259"/>
    </location>
</feature>
<keyword evidence="8 9" id="KW-0012">Acyltransferase</keyword>
<dbReference type="KEGG" id="sdyn:Mal52_60340"/>
<dbReference type="GO" id="GO:0016410">
    <property type="term" value="F:N-acyltransferase activity"/>
    <property type="evidence" value="ECO:0007669"/>
    <property type="project" value="UniProtKB-UniRule"/>
</dbReference>
<dbReference type="Pfam" id="PF00795">
    <property type="entry name" value="CN_hydrolase"/>
    <property type="match status" value="1"/>
</dbReference>
<dbReference type="Proteomes" id="UP000319383">
    <property type="component" value="Chromosome"/>
</dbReference>
<evidence type="ECO:0000256" key="6">
    <source>
        <dbReference type="ARBA" id="ARBA00022989"/>
    </source>
</evidence>
<keyword evidence="6 9" id="KW-1133">Transmembrane helix</keyword>
<keyword evidence="4 9" id="KW-0808">Transferase</keyword>
<gene>
    <name evidence="9 12" type="primary">lnt</name>
    <name evidence="12" type="ORF">Mal52_60340</name>
</gene>
<evidence type="ECO:0000313" key="13">
    <source>
        <dbReference type="Proteomes" id="UP000319383"/>
    </source>
</evidence>
<reference evidence="12 13" key="1">
    <citation type="submission" date="2019-02" db="EMBL/GenBank/DDBJ databases">
        <title>Deep-cultivation of Planctomycetes and their phenomic and genomic characterization uncovers novel biology.</title>
        <authorList>
            <person name="Wiegand S."/>
            <person name="Jogler M."/>
            <person name="Boedeker C."/>
            <person name="Pinto D."/>
            <person name="Vollmers J."/>
            <person name="Rivas-Marin E."/>
            <person name="Kohn T."/>
            <person name="Peeters S.H."/>
            <person name="Heuer A."/>
            <person name="Rast P."/>
            <person name="Oberbeckmann S."/>
            <person name="Bunk B."/>
            <person name="Jeske O."/>
            <person name="Meyerdierks A."/>
            <person name="Storesund J.E."/>
            <person name="Kallscheuer N."/>
            <person name="Luecker S."/>
            <person name="Lage O.M."/>
            <person name="Pohl T."/>
            <person name="Merkel B.J."/>
            <person name="Hornburger P."/>
            <person name="Mueller R.-W."/>
            <person name="Bruemmer F."/>
            <person name="Labrenz M."/>
            <person name="Spormann A.M."/>
            <person name="Op den Camp H."/>
            <person name="Overmann J."/>
            <person name="Amann R."/>
            <person name="Jetten M.S.M."/>
            <person name="Mascher T."/>
            <person name="Medema M.H."/>
            <person name="Devos D.P."/>
            <person name="Kaster A.-K."/>
            <person name="Ovreas L."/>
            <person name="Rohde M."/>
            <person name="Galperin M.Y."/>
            <person name="Jogler C."/>
        </authorList>
    </citation>
    <scope>NUCLEOTIDE SEQUENCE [LARGE SCALE GENOMIC DNA]</scope>
    <source>
        <strain evidence="12 13">Mal52</strain>
    </source>
</reference>
<name>A0A517ZYF0_9PLAN</name>
<dbReference type="RefSeq" id="WP_145380312.1">
    <property type="nucleotide sequence ID" value="NZ_CP036276.1"/>
</dbReference>
<evidence type="ECO:0000256" key="8">
    <source>
        <dbReference type="ARBA" id="ARBA00023315"/>
    </source>
</evidence>
<comment type="function">
    <text evidence="9">Catalyzes the phospholipid dependent N-acylation of the N-terminal cysteine of apolipoprotein, the last step in lipoprotein maturation.</text>
</comment>
<evidence type="ECO:0000256" key="3">
    <source>
        <dbReference type="ARBA" id="ARBA00022475"/>
    </source>
</evidence>
<feature type="transmembrane region" description="Helical" evidence="9">
    <location>
        <begin position="148"/>
        <end position="175"/>
    </location>
</feature>
<accession>A0A517ZYF0</accession>
<dbReference type="InterPro" id="IPR045378">
    <property type="entry name" value="LNT_N"/>
</dbReference>
<dbReference type="HAMAP" id="MF_01148">
    <property type="entry name" value="Lnt"/>
    <property type="match status" value="1"/>
</dbReference>
<dbReference type="InterPro" id="IPR036526">
    <property type="entry name" value="C-N_Hydrolase_sf"/>
</dbReference>
<feature type="region of interest" description="Disordered" evidence="10">
    <location>
        <begin position="1"/>
        <end position="24"/>
    </location>
</feature>
<dbReference type="EMBL" id="CP036276">
    <property type="protein sequence ID" value="QDU47502.1"/>
    <property type="molecule type" value="Genomic_DNA"/>
</dbReference>
<evidence type="ECO:0000256" key="9">
    <source>
        <dbReference type="HAMAP-Rule" id="MF_01148"/>
    </source>
</evidence>
<feature type="transmembrane region" description="Helical" evidence="9">
    <location>
        <begin position="116"/>
        <end position="136"/>
    </location>
</feature>
<keyword evidence="3 9" id="KW-1003">Cell membrane</keyword>
<evidence type="ECO:0000313" key="12">
    <source>
        <dbReference type="EMBL" id="QDU47502.1"/>
    </source>
</evidence>
<dbReference type="UniPathway" id="UPA00666"/>
<evidence type="ECO:0000256" key="1">
    <source>
        <dbReference type="ARBA" id="ARBA00004651"/>
    </source>
</evidence>
<dbReference type="InterPro" id="IPR004563">
    <property type="entry name" value="Apolipo_AcylTrfase"/>
</dbReference>
<evidence type="ECO:0000256" key="5">
    <source>
        <dbReference type="ARBA" id="ARBA00022692"/>
    </source>
</evidence>
<comment type="pathway">
    <text evidence="9">Protein modification; lipoprotein biosynthesis (N-acyl transfer).</text>
</comment>
<comment type="catalytic activity">
    <reaction evidence="9">
        <text>N-terminal S-1,2-diacyl-sn-glyceryl-L-cysteinyl-[lipoprotein] + a glycerophospholipid = N-acyl-S-1,2-diacyl-sn-glyceryl-L-cysteinyl-[lipoprotein] + a 2-acyl-sn-glycero-3-phospholipid + H(+)</text>
        <dbReference type="Rhea" id="RHEA:48228"/>
        <dbReference type="Rhea" id="RHEA-COMP:14681"/>
        <dbReference type="Rhea" id="RHEA-COMP:14684"/>
        <dbReference type="ChEBI" id="CHEBI:15378"/>
        <dbReference type="ChEBI" id="CHEBI:136912"/>
        <dbReference type="ChEBI" id="CHEBI:140656"/>
        <dbReference type="ChEBI" id="CHEBI:140657"/>
        <dbReference type="ChEBI" id="CHEBI:140660"/>
        <dbReference type="EC" id="2.3.1.269"/>
    </reaction>
</comment>
<feature type="transmembrane region" description="Helical" evidence="9">
    <location>
        <begin position="54"/>
        <end position="79"/>
    </location>
</feature>
<proteinExistence type="inferred from homology"/>
<dbReference type="PANTHER" id="PTHR38686">
    <property type="entry name" value="APOLIPOPROTEIN N-ACYLTRANSFERASE"/>
    <property type="match status" value="1"/>
</dbReference>
<protein>
    <recommendedName>
        <fullName evidence="9">Apolipoprotein N-acyltransferase</fullName>
        <shortName evidence="9">ALP N-acyltransferase</shortName>
        <ecNumber evidence="9">2.3.1.269</ecNumber>
    </recommendedName>
</protein>
<dbReference type="Gene3D" id="3.60.110.10">
    <property type="entry name" value="Carbon-nitrogen hydrolase"/>
    <property type="match status" value="1"/>
</dbReference>
<dbReference type="NCBIfam" id="TIGR00546">
    <property type="entry name" value="lnt"/>
    <property type="match status" value="1"/>
</dbReference>
<comment type="similarity">
    <text evidence="2 9">Belongs to the CN hydrolase family. Apolipoprotein N-acyltransferase subfamily.</text>
</comment>
<dbReference type="InterPro" id="IPR003010">
    <property type="entry name" value="C-N_Hydrolase"/>
</dbReference>
<evidence type="ECO:0000259" key="11">
    <source>
        <dbReference type="PROSITE" id="PS50263"/>
    </source>
</evidence>
<feature type="transmembrane region" description="Helical" evidence="9">
    <location>
        <begin position="574"/>
        <end position="593"/>
    </location>
</feature>
<feature type="compositionally biased region" description="Polar residues" evidence="10">
    <location>
        <begin position="8"/>
        <end position="24"/>
    </location>
</feature>
<feature type="domain" description="CN hydrolase" evidence="11">
    <location>
        <begin position="272"/>
        <end position="561"/>
    </location>
</feature>
<dbReference type="GO" id="GO:0042158">
    <property type="term" value="P:lipoprotein biosynthetic process"/>
    <property type="evidence" value="ECO:0007669"/>
    <property type="project" value="UniProtKB-UniRule"/>
</dbReference>
<dbReference type="EC" id="2.3.1.269" evidence="9"/>
<evidence type="ECO:0000256" key="2">
    <source>
        <dbReference type="ARBA" id="ARBA00010065"/>
    </source>
</evidence>
<feature type="transmembrane region" description="Helical" evidence="9">
    <location>
        <begin position="195"/>
        <end position="217"/>
    </location>
</feature>
<dbReference type="Pfam" id="PF20154">
    <property type="entry name" value="LNT_N"/>
    <property type="match status" value="1"/>
</dbReference>
<dbReference type="GO" id="GO:0005886">
    <property type="term" value="C:plasma membrane"/>
    <property type="evidence" value="ECO:0007669"/>
    <property type="project" value="UniProtKB-SubCell"/>
</dbReference>
<sequence length="607" mass="67171">MSPEIMTLPQSKSRLPNTPAANTADPSTRAFIEAARAQPAPMRAALAAGGLTSLLAWASFTPLNISPLGWVCLVPFILLARIERPTRLMYLATYLTGLAFWLPTLQWMRLGHVTMYTAWLALAVYMAAYFPVCLGLTRVAVHRFRIPLAIAFPVVWVGLELVRGHLLTGFGWYYLGHSQYRWLELIQISDVVGAYGVSFVMAMMSACVALIIPPRWLAKLQLLPPNDASPTPQTILTIRARGIVLCLSVFVAVVGYGYWRRSAADFDRHPAPKIAAVQTNATSEVKHNPKQVETIYNSLRKLTGSAVLEKPDLIVWPETMFRWPLFEVASNVSPADLEKSLPKQDLEFLRGLEVKQNLHKLSQMADAAMVIGLETVAVDQHGMHTYNSAAFVSPDRGLAGRYDKLHRVPFGEYLPFQESMPWLKNFSPYPPDFGITAGAKPQSFEHDGIRYAPVICFEDTVPHVVRDVLLASEETGVTGKPVDVLLNLTNDGWFHGSSELDQHLITAAFRCVENRTPMVRSVNTGISAIIDGDGAIRSRAVNRETGREKQVEAVLVDYVPLDSRRSLYLASGDWFAGSCAFCCGFLGIAGLLSRWIPKRVGARHNEG</sequence>
<dbReference type="SUPFAM" id="SSF56317">
    <property type="entry name" value="Carbon-nitrogen hydrolase"/>
    <property type="match status" value="1"/>
</dbReference>
<dbReference type="AlphaFoldDB" id="A0A517ZYF0"/>
<keyword evidence="13" id="KW-1185">Reference proteome</keyword>
<comment type="subcellular location">
    <subcellularLocation>
        <location evidence="1 9">Cell membrane</location>
        <topology evidence="1 9">Multi-pass membrane protein</topology>
    </subcellularLocation>
</comment>
<feature type="transmembrane region" description="Helical" evidence="9">
    <location>
        <begin position="91"/>
        <end position="110"/>
    </location>
</feature>